<evidence type="ECO:0000256" key="4">
    <source>
        <dbReference type="SAM" id="MobiDB-lite"/>
    </source>
</evidence>
<gene>
    <name evidence="6" type="ORF">UX22_C0023G0001</name>
</gene>
<keyword evidence="3" id="KW-0067">ATP-binding</keyword>
<feature type="compositionally biased region" description="Basic and acidic residues" evidence="4">
    <location>
        <begin position="7"/>
        <end position="26"/>
    </location>
</feature>
<dbReference type="Gene3D" id="3.40.50.300">
    <property type="entry name" value="P-loop containing nucleotide triphosphate hydrolases"/>
    <property type="match status" value="1"/>
</dbReference>
<reference evidence="6 7" key="1">
    <citation type="journal article" date="2015" name="Nature">
        <title>rRNA introns, odd ribosomes, and small enigmatic genomes across a large radiation of phyla.</title>
        <authorList>
            <person name="Brown C.T."/>
            <person name="Hug L.A."/>
            <person name="Thomas B.C."/>
            <person name="Sharon I."/>
            <person name="Castelle C.J."/>
            <person name="Singh A."/>
            <person name="Wilkins M.J."/>
            <person name="Williams K.H."/>
            <person name="Banfield J.F."/>
        </authorList>
    </citation>
    <scope>NUCLEOTIDE SEQUENCE [LARGE SCALE GENOMIC DNA]</scope>
</reference>
<dbReference type="EMBL" id="LCLJ01000023">
    <property type="protein sequence ID" value="KKU14465.1"/>
    <property type="molecule type" value="Genomic_DNA"/>
</dbReference>
<dbReference type="PANTHER" id="PTHR30258:SF1">
    <property type="entry name" value="PROTEIN TRANSPORT PROTEIN HOFB HOMOLOG"/>
    <property type="match status" value="1"/>
</dbReference>
<dbReference type="InterPro" id="IPR027417">
    <property type="entry name" value="P-loop_NTPase"/>
</dbReference>
<dbReference type="Gene3D" id="3.30.450.90">
    <property type="match status" value="1"/>
</dbReference>
<dbReference type="Gene3D" id="3.30.300.160">
    <property type="entry name" value="Type II secretion system, protein E, N-terminal domain"/>
    <property type="match status" value="1"/>
</dbReference>
<evidence type="ECO:0000313" key="6">
    <source>
        <dbReference type="EMBL" id="KKU14465.1"/>
    </source>
</evidence>
<dbReference type="PROSITE" id="PS00662">
    <property type="entry name" value="T2SP_E"/>
    <property type="match status" value="1"/>
</dbReference>
<evidence type="ECO:0000313" key="7">
    <source>
        <dbReference type="Proteomes" id="UP000034727"/>
    </source>
</evidence>
<proteinExistence type="inferred from homology"/>
<evidence type="ECO:0000256" key="1">
    <source>
        <dbReference type="ARBA" id="ARBA00006611"/>
    </source>
</evidence>
<comment type="similarity">
    <text evidence="1">Belongs to the GSP E family.</text>
</comment>
<dbReference type="SUPFAM" id="SSF52540">
    <property type="entry name" value="P-loop containing nucleoside triphosphate hydrolases"/>
    <property type="match status" value="1"/>
</dbReference>
<accession>A0A0G1R0M0</accession>
<evidence type="ECO:0000256" key="3">
    <source>
        <dbReference type="ARBA" id="ARBA00022840"/>
    </source>
</evidence>
<dbReference type="Pfam" id="PF05157">
    <property type="entry name" value="MshEN"/>
    <property type="match status" value="1"/>
</dbReference>
<evidence type="ECO:0000259" key="5">
    <source>
        <dbReference type="PROSITE" id="PS00662"/>
    </source>
</evidence>
<dbReference type="GO" id="GO:0016887">
    <property type="term" value="F:ATP hydrolysis activity"/>
    <property type="evidence" value="ECO:0007669"/>
    <property type="project" value="TreeGrafter"/>
</dbReference>
<comment type="caution">
    <text evidence="6">The sequence shown here is derived from an EMBL/GenBank/DDBJ whole genome shotgun (WGS) entry which is preliminary data.</text>
</comment>
<feature type="region of interest" description="Disordered" evidence="4">
    <location>
        <begin position="1"/>
        <end position="26"/>
    </location>
</feature>
<sequence length="557" mass="62258">MLQQSKGLDEQLKRQRREAEERDAERRAGQLGIPYLNLISLQTPTELKAMELVKEEDARKALLSPLQISGRTLVVATFNPNSPEAQKIINELKQKFEVRLVVCSLTSIDHALSYYQYISEQKEISGSVEINEENIKSIQEKINSIGALSSEIASFSSPYTSQILEIILAGALALNASDAHLEPGENSNTLRLRVDGLLHSIHEKFSALVYRAVVTRIKLLSNLKLNVHNEPQDGRFTIKLKDRDIEVRTSVIPSEYGETVVLRLLDPLSLKTELTELGWRKEDLKIALESLSSPNGLILNTGPTGSGKTTTLYAFLKRIANPEIKIITIEDPIEYHLDGISQTQVDMDSGYTFASGLRSILRQDPDVVLVGEIRDKETAEIALHAALTGHLVFSTLHTNDSVGAIYRLIDLGAKPQILGPSISLIIAQRLVRVLCDRCKEKIKLSDSQNGKIRKFLDDLPKNVSKEEYDDFGVWKPKGCPDCGEIGYRGRISLFELFPVSSKIKEVIYKNPTESEIKREVRAEGMVFLQEDGVLKALNGITSMEEVERATGKISWWN</sequence>
<feature type="domain" description="Bacterial type II secretion system protein E" evidence="5">
    <location>
        <begin position="361"/>
        <end position="375"/>
    </location>
</feature>
<dbReference type="SUPFAM" id="SSF160246">
    <property type="entry name" value="EspE N-terminal domain-like"/>
    <property type="match status" value="1"/>
</dbReference>
<dbReference type="InterPro" id="IPR037257">
    <property type="entry name" value="T2SS_E_N_sf"/>
</dbReference>
<name>A0A0G1R0M0_9BACT</name>
<dbReference type="GO" id="GO:0005886">
    <property type="term" value="C:plasma membrane"/>
    <property type="evidence" value="ECO:0007669"/>
    <property type="project" value="TreeGrafter"/>
</dbReference>
<dbReference type="InterPro" id="IPR007831">
    <property type="entry name" value="T2SS_GspE_N"/>
</dbReference>
<dbReference type="Proteomes" id="UP000034727">
    <property type="component" value="Unassembled WGS sequence"/>
</dbReference>
<dbReference type="Pfam" id="PF00437">
    <property type="entry name" value="T2SSE"/>
    <property type="match status" value="1"/>
</dbReference>
<dbReference type="AlphaFoldDB" id="A0A0G1R0M0"/>
<dbReference type="GO" id="GO:0005524">
    <property type="term" value="F:ATP binding"/>
    <property type="evidence" value="ECO:0007669"/>
    <property type="project" value="UniProtKB-KW"/>
</dbReference>
<dbReference type="CDD" id="cd01129">
    <property type="entry name" value="PulE-GspE-like"/>
    <property type="match status" value="1"/>
</dbReference>
<organism evidence="6 7">
    <name type="scientific">Candidatus Jorgensenbacteria bacterium GW2011_GWA2_45_9</name>
    <dbReference type="NCBI Taxonomy" id="1618663"/>
    <lineage>
        <taxon>Bacteria</taxon>
        <taxon>Candidatus Joergenseniibacteriota</taxon>
    </lineage>
</organism>
<evidence type="ECO:0000256" key="2">
    <source>
        <dbReference type="ARBA" id="ARBA00022741"/>
    </source>
</evidence>
<dbReference type="PATRIC" id="fig|1618663.3.peg.522"/>
<protein>
    <recommendedName>
        <fullName evidence="5">Bacterial type II secretion system protein E domain-containing protein</fullName>
    </recommendedName>
</protein>
<dbReference type="InterPro" id="IPR001482">
    <property type="entry name" value="T2SS/T4SS_dom"/>
</dbReference>
<dbReference type="PANTHER" id="PTHR30258">
    <property type="entry name" value="TYPE II SECRETION SYSTEM PROTEIN GSPE-RELATED"/>
    <property type="match status" value="1"/>
</dbReference>
<keyword evidence="2" id="KW-0547">Nucleotide-binding</keyword>